<feature type="transmembrane region" description="Helical" evidence="6">
    <location>
        <begin position="431"/>
        <end position="451"/>
    </location>
</feature>
<feature type="transmembrane region" description="Helical" evidence="6">
    <location>
        <begin position="76"/>
        <end position="94"/>
    </location>
</feature>
<feature type="transmembrane region" description="Helical" evidence="6">
    <location>
        <begin position="391"/>
        <end position="411"/>
    </location>
</feature>
<keyword evidence="3 6" id="KW-0812">Transmembrane</keyword>
<name>A0A179CTA8_9LACO</name>
<dbReference type="PRINTS" id="PR01036">
    <property type="entry name" value="TCRTETB"/>
</dbReference>
<protein>
    <recommendedName>
        <fullName evidence="7">Major facilitator superfamily (MFS) profile domain-containing protein</fullName>
    </recommendedName>
</protein>
<dbReference type="AlphaFoldDB" id="A0A179CTA8"/>
<feature type="domain" description="Major facilitator superfamily (MFS) profile" evidence="7">
    <location>
        <begin position="8"/>
        <end position="457"/>
    </location>
</feature>
<comment type="subcellular location">
    <subcellularLocation>
        <location evidence="1">Cell membrane</location>
        <topology evidence="1">Multi-pass membrane protein</topology>
    </subcellularLocation>
</comment>
<evidence type="ECO:0000256" key="6">
    <source>
        <dbReference type="SAM" id="Phobius"/>
    </source>
</evidence>
<feature type="transmembrane region" description="Helical" evidence="6">
    <location>
        <begin position="135"/>
        <end position="159"/>
    </location>
</feature>
<dbReference type="RefSeq" id="WP_064208740.1">
    <property type="nucleotide sequence ID" value="NZ_LVKC01000005.1"/>
</dbReference>
<evidence type="ECO:0000259" key="7">
    <source>
        <dbReference type="PROSITE" id="PS50850"/>
    </source>
</evidence>
<dbReference type="Gene3D" id="1.20.1250.20">
    <property type="entry name" value="MFS general substrate transporter like domains"/>
    <property type="match status" value="1"/>
</dbReference>
<dbReference type="PROSITE" id="PS50850">
    <property type="entry name" value="MFS"/>
    <property type="match status" value="1"/>
</dbReference>
<feature type="transmembrane region" description="Helical" evidence="6">
    <location>
        <begin position="353"/>
        <end position="370"/>
    </location>
</feature>
<evidence type="ECO:0000256" key="4">
    <source>
        <dbReference type="ARBA" id="ARBA00022989"/>
    </source>
</evidence>
<evidence type="ECO:0000256" key="1">
    <source>
        <dbReference type="ARBA" id="ARBA00004651"/>
    </source>
</evidence>
<dbReference type="SUPFAM" id="SSF103473">
    <property type="entry name" value="MFS general substrate transporter"/>
    <property type="match status" value="1"/>
</dbReference>
<dbReference type="EMBL" id="LVKI01000019">
    <property type="protein sequence ID" value="OAQ07974.1"/>
    <property type="molecule type" value="Genomic_DNA"/>
</dbReference>
<feature type="transmembrane region" description="Helical" evidence="6">
    <location>
        <begin position="329"/>
        <end position="347"/>
    </location>
</feature>
<accession>A0A179CTA8</accession>
<feature type="transmembrane region" description="Helical" evidence="6">
    <location>
        <begin position="47"/>
        <end position="69"/>
    </location>
</feature>
<dbReference type="PANTHER" id="PTHR42718:SF9">
    <property type="entry name" value="MAJOR FACILITATOR SUPERFAMILY MULTIDRUG TRANSPORTER MFSC"/>
    <property type="match status" value="1"/>
</dbReference>
<dbReference type="Gene3D" id="1.20.1720.10">
    <property type="entry name" value="Multidrug resistance protein D"/>
    <property type="match status" value="1"/>
</dbReference>
<comment type="caution">
    <text evidence="8">The sequence shown here is derived from an EMBL/GenBank/DDBJ whole genome shotgun (WGS) entry which is preliminary data.</text>
</comment>
<dbReference type="InterPro" id="IPR036259">
    <property type="entry name" value="MFS_trans_sf"/>
</dbReference>
<keyword evidence="5 6" id="KW-0472">Membrane</keyword>
<proteinExistence type="predicted"/>
<dbReference type="PANTHER" id="PTHR42718">
    <property type="entry name" value="MAJOR FACILITATOR SUPERFAMILY MULTIDRUG TRANSPORTER MFSC"/>
    <property type="match status" value="1"/>
</dbReference>
<feature type="transmembrane region" description="Helical" evidence="6">
    <location>
        <begin position="289"/>
        <end position="308"/>
    </location>
</feature>
<gene>
    <name evidence="8" type="ORF">A3O14_05020</name>
</gene>
<feature type="transmembrane region" description="Helical" evidence="6">
    <location>
        <begin position="222"/>
        <end position="240"/>
    </location>
</feature>
<feature type="transmembrane region" description="Helical" evidence="6">
    <location>
        <begin position="260"/>
        <end position="283"/>
    </location>
</feature>
<dbReference type="PROSITE" id="PS51257">
    <property type="entry name" value="PROKAR_LIPOPROTEIN"/>
    <property type="match status" value="1"/>
</dbReference>
<evidence type="ECO:0000256" key="3">
    <source>
        <dbReference type="ARBA" id="ARBA00022692"/>
    </source>
</evidence>
<evidence type="ECO:0000313" key="8">
    <source>
        <dbReference type="EMBL" id="OAQ07974.1"/>
    </source>
</evidence>
<dbReference type="InterPro" id="IPR020846">
    <property type="entry name" value="MFS_dom"/>
</dbReference>
<feature type="transmembrane region" description="Helical" evidence="6">
    <location>
        <begin position="198"/>
        <end position="216"/>
    </location>
</feature>
<evidence type="ECO:0000313" key="9">
    <source>
        <dbReference type="Proteomes" id="UP000078520"/>
    </source>
</evidence>
<evidence type="ECO:0000256" key="5">
    <source>
        <dbReference type="ARBA" id="ARBA00023136"/>
    </source>
</evidence>
<keyword evidence="2" id="KW-0813">Transport</keyword>
<dbReference type="Proteomes" id="UP000078520">
    <property type="component" value="Unassembled WGS sequence"/>
</dbReference>
<dbReference type="InterPro" id="IPR011701">
    <property type="entry name" value="MFS"/>
</dbReference>
<keyword evidence="4 6" id="KW-1133">Transmembrane helix</keyword>
<dbReference type="GO" id="GO:0005886">
    <property type="term" value="C:plasma membrane"/>
    <property type="evidence" value="ECO:0007669"/>
    <property type="project" value="UniProtKB-SubCell"/>
</dbReference>
<evidence type="ECO:0000256" key="2">
    <source>
        <dbReference type="ARBA" id="ARBA00022448"/>
    </source>
</evidence>
<feature type="transmembrane region" description="Helical" evidence="6">
    <location>
        <begin position="100"/>
        <end position="123"/>
    </location>
</feature>
<reference evidence="9" key="1">
    <citation type="submission" date="2016-03" db="EMBL/GenBank/DDBJ databases">
        <authorList>
            <person name="Johnson T.J."/>
            <person name="Youmans B."/>
            <person name="Case K."/>
            <person name="Noll S."/>
        </authorList>
    </citation>
    <scope>NUCLEOTIDE SEQUENCE [LARGE SCALE GENOMIC DNA]</scope>
    <source>
        <strain evidence="9">UMNLAv8</strain>
    </source>
</reference>
<dbReference type="Pfam" id="PF07690">
    <property type="entry name" value="MFS_1"/>
    <property type="match status" value="1"/>
</dbReference>
<sequence length="458" mass="49966">MSKVSRKVQLAILGTGILSSCGALMMTALNVAFPTLMNQFHISLSTVQWLTSATMLASCITMFTTAMLYKKIRLKTIFEIAVSLFIINIILALGTPNFEILLLARVIGGISTGLCTPLIFTLIIQNVPTEFSGRYMSLGSLAVAVAPTIGPTFGGLVINYFNWKWIFLFILPFAILSLILGAINIPQAEKTQAITFDWAGFGLVAGFVTLFLLGISKLNIPVIGNIILLVLSLIFLLLYIRHSKKVTKPLFNISVFKNKLFTLFFATYFLLQLTNISLGGFVVPNMAQLAMHATAMVAGLIVLPGSLLRLVFIPLSGRILDEQGPVKPMIIGFTVNVIFFIALVTAVPKLTPIWVMVAYLFYNVGFSLTFSNAMTLGINSLPKEIQSDGNAIFNAFQQYSGAIGTTIVSFLMNLGKNAHPGTFGMRLGSRFSLSFLMVTTIIGFIAVLTAFKLKKKHN</sequence>
<dbReference type="GO" id="GO:0022857">
    <property type="term" value="F:transmembrane transporter activity"/>
    <property type="evidence" value="ECO:0007669"/>
    <property type="project" value="InterPro"/>
</dbReference>
<organism evidence="8 9">
    <name type="scientific">Ligilactobacillus aviarius</name>
    <dbReference type="NCBI Taxonomy" id="1606"/>
    <lineage>
        <taxon>Bacteria</taxon>
        <taxon>Bacillati</taxon>
        <taxon>Bacillota</taxon>
        <taxon>Bacilli</taxon>
        <taxon>Lactobacillales</taxon>
        <taxon>Lactobacillaceae</taxon>
        <taxon>Ligilactobacillus</taxon>
    </lineage>
</organism>
<feature type="transmembrane region" description="Helical" evidence="6">
    <location>
        <begin position="165"/>
        <end position="186"/>
    </location>
</feature>